<protein>
    <submittedName>
        <fullName evidence="1">Uncharacterized protein</fullName>
    </submittedName>
</protein>
<dbReference type="RefSeq" id="WP_044841578.1">
    <property type="nucleotide sequence ID" value="NZ_CP059734.1"/>
</dbReference>
<dbReference type="EMBL" id="CP059734">
    <property type="protein sequence ID" value="WDE09085.1"/>
    <property type="molecule type" value="Genomic_DNA"/>
</dbReference>
<reference evidence="1 2" key="2">
    <citation type="journal article" date="2022" name="Mar. Drugs">
        <title>Bioassay-Guided Fractionation Leads to the Detection of Cholic Acid Generated by the Rare Thalassomonas sp.</title>
        <authorList>
            <person name="Pheiffer F."/>
            <person name="Schneider Y.K."/>
            <person name="Hansen E.H."/>
            <person name="Andersen J.H."/>
            <person name="Isaksson J."/>
            <person name="Busche T."/>
            <person name="R C."/>
            <person name="Kalinowski J."/>
            <person name="Zyl L.V."/>
            <person name="Trindade M."/>
        </authorList>
    </citation>
    <scope>NUCLEOTIDE SEQUENCE [LARGE SCALE GENOMIC DNA]</scope>
    <source>
        <strain evidence="1 2">XOM25</strain>
    </source>
</reference>
<gene>
    <name evidence="1" type="ORF">SG34_030400</name>
</gene>
<proteinExistence type="predicted"/>
<keyword evidence="2" id="KW-1185">Reference proteome</keyword>
<reference evidence="1 2" key="1">
    <citation type="journal article" date="2015" name="Genome Announc.">
        <title>Draft Genome Sequences of Marine Isolates of Thalassomonas viridans and Thalassomonas actiniarum.</title>
        <authorList>
            <person name="Olonade I."/>
            <person name="van Zyl L.J."/>
            <person name="Trindade M."/>
        </authorList>
    </citation>
    <scope>NUCLEOTIDE SEQUENCE [LARGE SCALE GENOMIC DNA]</scope>
    <source>
        <strain evidence="1 2">XOM25</strain>
    </source>
</reference>
<dbReference type="Proteomes" id="UP000032352">
    <property type="component" value="Chromosome pTvir"/>
</dbReference>
<dbReference type="KEGG" id="tvd:SG34_030400"/>
<name>A0AAE9Z977_9GAMM</name>
<accession>A0AAE9Z977</accession>
<sequence>MMTLPITTPERIIAVMLLSPDKFHYYSFGVQLMMMVSNEAVLQRASRRWIDKLKQVDAEIEVIFSNAMIHACKSGELVVSNADQDTTMDAISVGIWSMHVGFIQVAYQRRALEDQKHSINPTFPVTTDHGFIKSAQLLINSFPWKNPLGAQSIEKAQALLTERNFR</sequence>
<dbReference type="AlphaFoldDB" id="A0AAE9Z977"/>
<evidence type="ECO:0000313" key="2">
    <source>
        <dbReference type="Proteomes" id="UP000032352"/>
    </source>
</evidence>
<organism evidence="1 2">
    <name type="scientific">Thalassomonas viridans</name>
    <dbReference type="NCBI Taxonomy" id="137584"/>
    <lineage>
        <taxon>Bacteria</taxon>
        <taxon>Pseudomonadati</taxon>
        <taxon>Pseudomonadota</taxon>
        <taxon>Gammaproteobacteria</taxon>
        <taxon>Alteromonadales</taxon>
        <taxon>Colwelliaceae</taxon>
        <taxon>Thalassomonas</taxon>
    </lineage>
</organism>
<evidence type="ECO:0000313" key="1">
    <source>
        <dbReference type="EMBL" id="WDE09085.1"/>
    </source>
</evidence>